<dbReference type="RefSeq" id="WP_110142567.1">
    <property type="nucleotide sequence ID" value="NZ_QHJG01000015.1"/>
</dbReference>
<evidence type="ECO:0000313" key="3">
    <source>
        <dbReference type="EMBL" id="RUR21673.1"/>
    </source>
</evidence>
<sequence length="493" mass="56625">MKERALNFLDKIEKILPEKSNPSLISKILSELKLDDLDTNDKEFTEFISKACREKIDLNKLTQHLKRALIFNEPLCRLLAFIEEMALIGDEELAAIASTLERQLNLLFLFEAMLVTMANSKLFAKEVYDHLVKISGNPYPGNPLADFILGVPYSATLFERLKMVSIKPVMLTVLFHRSMGEKKETQEALDDFIRENGLSGSNAWIETTEPKELSDKTVPVMGLNILEAAWEDATDHAKEYGGIENAESAIGLIQLMEQQQYLNECNYFTTLLPEGAYRKEDASYELIPDLKIDNSKKLVSQFHIHPQWRDLYTSWNLFFVVANIDTVVMPLKLLLPTVMTAHPSNYKEMRVISLFLIGNLFMHASKNNPFFKNFTLTNAKIIFKEWGRINKEYANQQLHLLCPEVPVSVKPSLQEVFGHHVHLNFLKHLYNFVRDPGHYRFTTPFKNNKSGPQFFSPVKTKDSMESLEEKKIEYNEPSSTCPEGFNVMNHPTH</sequence>
<dbReference type="Proteomes" id="UP000247152">
    <property type="component" value="Unassembled WGS sequence"/>
</dbReference>
<organism evidence="1 4">
    <name type="scientific">Legionella qingyii</name>
    <dbReference type="NCBI Taxonomy" id="2184757"/>
    <lineage>
        <taxon>Bacteria</taxon>
        <taxon>Pseudomonadati</taxon>
        <taxon>Pseudomonadota</taxon>
        <taxon>Gammaproteobacteria</taxon>
        <taxon>Legionellales</taxon>
        <taxon>Legionellaceae</taxon>
        <taxon>Legionella</taxon>
    </lineage>
</organism>
<evidence type="ECO:0000313" key="4">
    <source>
        <dbReference type="Proteomes" id="UP000247152"/>
    </source>
</evidence>
<evidence type="ECO:0000313" key="1">
    <source>
        <dbReference type="EMBL" id="PWY54480.1"/>
    </source>
</evidence>
<gene>
    <name evidence="2" type="ORF">DGG96_10205</name>
    <name evidence="1" type="ORF">DGG96_16725</name>
    <name evidence="3" type="ORF">ELY20_12010</name>
</gene>
<proteinExistence type="predicted"/>
<dbReference type="AlphaFoldDB" id="A0A317U2E7"/>
<reference evidence="1 4" key="1">
    <citation type="submission" date="2018-05" db="EMBL/GenBank/DDBJ databases">
        <title>Legionella qingyii sp.nov., whole genome shotgun sequence.</title>
        <authorList>
            <person name="Wu H."/>
            <person name="Zhu Q."/>
            <person name="Hu C."/>
        </authorList>
    </citation>
    <scope>NUCLEOTIDE SEQUENCE [LARGE SCALE GENOMIC DNA]</scope>
    <source>
        <strain evidence="1 4">HEB18</strain>
    </source>
</reference>
<dbReference type="EMBL" id="RZGX01000015">
    <property type="protein sequence ID" value="RUR21673.1"/>
    <property type="molecule type" value="Genomic_DNA"/>
</dbReference>
<comment type="caution">
    <text evidence="1">The sequence shown here is derived from an EMBL/GenBank/DDBJ whole genome shotgun (WGS) entry which is preliminary data.</text>
</comment>
<dbReference type="Proteomes" id="UP000287374">
    <property type="component" value="Unassembled WGS sequence"/>
</dbReference>
<evidence type="ECO:0000313" key="2">
    <source>
        <dbReference type="EMBL" id="PWY55659.1"/>
    </source>
</evidence>
<keyword evidence="5" id="KW-1185">Reference proteome</keyword>
<reference evidence="3 5" key="2">
    <citation type="submission" date="2018-12" db="EMBL/GenBank/DDBJ databases">
        <title>Legionella sp,whole genome shotgun sequence.</title>
        <authorList>
            <person name="Wu H."/>
        </authorList>
    </citation>
    <scope>NUCLEOTIDE SEQUENCE [LARGE SCALE GENOMIC DNA]</scope>
    <source>
        <strain evidence="5">km489</strain>
        <strain evidence="3">Km489</strain>
    </source>
</reference>
<evidence type="ECO:0000313" key="5">
    <source>
        <dbReference type="Proteomes" id="UP000287374"/>
    </source>
</evidence>
<dbReference type="EMBL" id="QHJG01000033">
    <property type="protein sequence ID" value="PWY54480.1"/>
    <property type="molecule type" value="Genomic_DNA"/>
</dbReference>
<accession>A0A317U2E7</accession>
<dbReference type="EMBL" id="QHJG01000015">
    <property type="protein sequence ID" value="PWY55659.1"/>
    <property type="molecule type" value="Genomic_DNA"/>
</dbReference>
<dbReference type="OrthoDB" id="5643815at2"/>
<protein>
    <submittedName>
        <fullName evidence="1">Symporter</fullName>
    </submittedName>
</protein>
<name>A0A317U2E7_9GAMM</name>